<dbReference type="HOGENOM" id="CLU_110739_1_1_6"/>
<dbReference type="STRING" id="565045.NOR51B_2287"/>
<keyword evidence="2" id="KW-0732">Signal</keyword>
<gene>
    <name evidence="4" type="ORF">NOR51B_2287</name>
</gene>
<keyword evidence="5" id="KW-1185">Reference proteome</keyword>
<name>B8KUP2_9GAMM</name>
<dbReference type="EMBL" id="DS999411">
    <property type="protein sequence ID" value="EED36337.1"/>
    <property type="molecule type" value="Genomic_DNA"/>
</dbReference>
<organism evidence="4 5">
    <name type="scientific">Luminiphilus syltensis NOR5-1B</name>
    <dbReference type="NCBI Taxonomy" id="565045"/>
    <lineage>
        <taxon>Bacteria</taxon>
        <taxon>Pseudomonadati</taxon>
        <taxon>Pseudomonadota</taxon>
        <taxon>Gammaproteobacteria</taxon>
        <taxon>Cellvibrionales</taxon>
        <taxon>Halieaceae</taxon>
        <taxon>Luminiphilus</taxon>
    </lineage>
</organism>
<feature type="chain" id="PRO_5002875988" description="DUF4124 domain-containing protein" evidence="2">
    <location>
        <begin position="24"/>
        <end position="175"/>
    </location>
</feature>
<feature type="domain" description="DUF4124" evidence="3">
    <location>
        <begin position="16"/>
        <end position="67"/>
    </location>
</feature>
<evidence type="ECO:0000259" key="3">
    <source>
        <dbReference type="Pfam" id="PF13511"/>
    </source>
</evidence>
<accession>B8KUP2</accession>
<feature type="region of interest" description="Disordered" evidence="1">
    <location>
        <begin position="38"/>
        <end position="76"/>
    </location>
</feature>
<dbReference type="OrthoDB" id="6366673at2"/>
<dbReference type="Proteomes" id="UP000004699">
    <property type="component" value="Unassembled WGS sequence"/>
</dbReference>
<evidence type="ECO:0000313" key="4">
    <source>
        <dbReference type="EMBL" id="EED36337.1"/>
    </source>
</evidence>
<protein>
    <recommendedName>
        <fullName evidence="3">DUF4124 domain-containing protein</fullName>
    </recommendedName>
</protein>
<proteinExistence type="predicted"/>
<sequence length="175" mass="18538">MQKLLSLFAIVVVMAAPAFGVSADQRVYKYVDEQGNVEFSDKPPAPGDSAEPVELNPANRSAPPPDIAKPVAKAPVARPEYDTVITAPSDGSTIPMGPGNFAVAAQANPALASGERLQLLIDGAPVGKPQRGSSWQLSNVFRGEHKLVVKRLLTSGGELDRSEPVTVYVLRPSIR</sequence>
<evidence type="ECO:0000313" key="5">
    <source>
        <dbReference type="Proteomes" id="UP000004699"/>
    </source>
</evidence>
<dbReference type="Pfam" id="PF13511">
    <property type="entry name" value="DUF4124"/>
    <property type="match status" value="1"/>
</dbReference>
<dbReference type="RefSeq" id="WP_009021081.1">
    <property type="nucleotide sequence ID" value="NZ_DS999411.1"/>
</dbReference>
<evidence type="ECO:0000256" key="2">
    <source>
        <dbReference type="SAM" id="SignalP"/>
    </source>
</evidence>
<reference evidence="5" key="1">
    <citation type="journal article" date="2013" name="BMC Microbiol.">
        <title>Taxonomy and evolution of bacteriochlorophyll a-containing members of the OM60/NOR5 clade of marine gammaproteobacteria: description of Luminiphilus syltensis gen. nov., sp. nov., reclassification of Haliea rubra as Pseudohaliea rubra gen. nov., comb. nov., and emendation of Chromatocurvus halotolerans.</title>
        <authorList>
            <person name="Spring S."/>
            <person name="Riedel T."/>
            <person name="Sproer C."/>
            <person name="Yan S."/>
            <person name="Harder J."/>
            <person name="Fuchs B.M."/>
        </authorList>
    </citation>
    <scope>NUCLEOTIDE SEQUENCE [LARGE SCALE GENOMIC DNA]</scope>
    <source>
        <strain evidence="5">NOR51-B</strain>
    </source>
</reference>
<feature type="signal peptide" evidence="2">
    <location>
        <begin position="1"/>
        <end position="23"/>
    </location>
</feature>
<dbReference type="eggNOG" id="ENOG5032YZ5">
    <property type="taxonomic scope" value="Bacteria"/>
</dbReference>
<evidence type="ECO:0000256" key="1">
    <source>
        <dbReference type="SAM" id="MobiDB-lite"/>
    </source>
</evidence>
<dbReference type="AlphaFoldDB" id="B8KUP2"/>
<dbReference type="InterPro" id="IPR025392">
    <property type="entry name" value="DUF4124"/>
</dbReference>